<accession>F7ZYV7</accession>
<reference evidence="10" key="1">
    <citation type="submission" date="2011-04" db="EMBL/GenBank/DDBJ databases">
        <title>Complete sequence of Cellvibrio gilvus ATCC 13127.</title>
        <authorList>
            <person name="Lucas S."/>
            <person name="Han J."/>
            <person name="Lapidus A."/>
            <person name="Cheng J.-F."/>
            <person name="Goodwin L."/>
            <person name="Pitluck S."/>
            <person name="Peters L."/>
            <person name="Munk A."/>
            <person name="Detter J.C."/>
            <person name="Han C."/>
            <person name="Tapia R."/>
            <person name="Land M."/>
            <person name="Hauser L."/>
            <person name="Kyrpides N."/>
            <person name="Ivanova N."/>
            <person name="Ovchinnikova G."/>
            <person name="Pagani I."/>
            <person name="Mead D."/>
            <person name="Brumm P."/>
            <person name="Woyke T."/>
        </authorList>
    </citation>
    <scope>NUCLEOTIDE SEQUENCE [LARGE SCALE GENOMIC DNA]</scope>
    <source>
        <strain evidence="10">ATCC 13127 / NRRL B-14078</strain>
    </source>
</reference>
<evidence type="ECO:0000313" key="9">
    <source>
        <dbReference type="EMBL" id="AEI11225.1"/>
    </source>
</evidence>
<sequence precursor="true">MLTYITRRVLASLMILLGASFIVYMLVAYSGDPLAEIRSTNSPSKEAQLQARTEMLNLNVPPALRYFLWLGGAAKCLVPFAGECDLGVTLQNQPVTAALSQAIPTTLQLVTTAAVLAIVLGISIGIVTALRQYSTLDYGVTFVSFLFFSLPVFWVAVLLKEFGAIGFNDFLRDPFIATTTIVVVSLIAALLWTVLLAGSWRRRLITFAAAFAATFAVMYFLSVTRWFSDPSLGVVVIGLTGVAIAFGATTLFAGLRNRKALYASLTTVGLGVVAYFVLQPIFESNASLWLILGLLVLSLGAAWGIGHAFGGYDRGQSRKAAMLTSFGMGALVLLDQFMQHWAEYTTNSKVRGRPIATIGAETPNLNGDFWLTGIDKYTHLILPTVALILISLASYTRYSRASMLEVMGQDYVRTARAKGLSERVVVTRHAFRNALIPLATIVAIDIGALIGGAVITESVFSFKGMGVLFLNGVRGIDPNPVMGVFLVTAITAVVFNLLADLTYSALDPRVRVKA</sequence>
<dbReference type="PANTHER" id="PTHR43163">
    <property type="entry name" value="DIPEPTIDE TRANSPORT SYSTEM PERMEASE PROTEIN DPPB-RELATED"/>
    <property type="match status" value="1"/>
</dbReference>
<comment type="similarity">
    <text evidence="7">Belongs to the binding-protein-dependent transport system permease family.</text>
</comment>
<comment type="subcellular location">
    <subcellularLocation>
        <location evidence="1 7">Cell membrane</location>
        <topology evidence="1 7">Multi-pass membrane protein</topology>
    </subcellularLocation>
</comment>
<dbReference type="HOGENOM" id="CLU_036879_6_1_11"/>
<dbReference type="KEGG" id="cga:Celgi_0706"/>
<keyword evidence="3" id="KW-1003">Cell membrane</keyword>
<dbReference type="STRING" id="593907.Celgi_0706"/>
<evidence type="ECO:0000256" key="2">
    <source>
        <dbReference type="ARBA" id="ARBA00022448"/>
    </source>
</evidence>
<feature type="transmembrane region" description="Helical" evidence="7">
    <location>
        <begin position="377"/>
        <end position="395"/>
    </location>
</feature>
<organism evidence="9 10">
    <name type="scientific">Cellulomonas gilvus (strain ATCC 13127 / NRRL B-14078)</name>
    <name type="common">Cellvibrio gilvus</name>
    <dbReference type="NCBI Taxonomy" id="593907"/>
    <lineage>
        <taxon>Bacteria</taxon>
        <taxon>Bacillati</taxon>
        <taxon>Actinomycetota</taxon>
        <taxon>Actinomycetes</taxon>
        <taxon>Micrococcales</taxon>
        <taxon>Cellulomonadaceae</taxon>
        <taxon>Cellulomonas</taxon>
    </lineage>
</organism>
<dbReference type="GO" id="GO:0055085">
    <property type="term" value="P:transmembrane transport"/>
    <property type="evidence" value="ECO:0007669"/>
    <property type="project" value="InterPro"/>
</dbReference>
<evidence type="ECO:0000256" key="6">
    <source>
        <dbReference type="ARBA" id="ARBA00023136"/>
    </source>
</evidence>
<feature type="transmembrane region" description="Helical" evidence="7">
    <location>
        <begin position="288"/>
        <end position="309"/>
    </location>
</feature>
<feature type="transmembrane region" description="Helical" evidence="7">
    <location>
        <begin position="435"/>
        <end position="460"/>
    </location>
</feature>
<proteinExistence type="inferred from homology"/>
<dbReference type="PROSITE" id="PS50928">
    <property type="entry name" value="ABC_TM1"/>
    <property type="match status" value="1"/>
</dbReference>
<feature type="transmembrane region" description="Helical" evidence="7">
    <location>
        <begin position="175"/>
        <end position="197"/>
    </location>
</feature>
<keyword evidence="10" id="KW-1185">Reference proteome</keyword>
<feature type="transmembrane region" description="Helical" evidence="7">
    <location>
        <begin position="233"/>
        <end position="253"/>
    </location>
</feature>
<keyword evidence="6 7" id="KW-0472">Membrane</keyword>
<evidence type="ECO:0000256" key="7">
    <source>
        <dbReference type="RuleBase" id="RU363032"/>
    </source>
</evidence>
<gene>
    <name evidence="9" type="ordered locus">Celgi_0706</name>
</gene>
<keyword evidence="4 7" id="KW-0812">Transmembrane</keyword>
<feature type="transmembrane region" description="Helical" evidence="7">
    <location>
        <begin position="260"/>
        <end position="282"/>
    </location>
</feature>
<feature type="transmembrane region" description="Helical" evidence="7">
    <location>
        <begin position="109"/>
        <end position="129"/>
    </location>
</feature>
<evidence type="ECO:0000313" key="10">
    <source>
        <dbReference type="Proteomes" id="UP000000485"/>
    </source>
</evidence>
<evidence type="ECO:0000256" key="5">
    <source>
        <dbReference type="ARBA" id="ARBA00022989"/>
    </source>
</evidence>
<name>F7ZYV7_CELGA</name>
<feature type="transmembrane region" description="Helical" evidence="7">
    <location>
        <begin position="204"/>
        <end position="227"/>
    </location>
</feature>
<dbReference type="OrthoDB" id="147639at2"/>
<keyword evidence="5 7" id="KW-1133">Transmembrane helix</keyword>
<dbReference type="PANTHER" id="PTHR43163:SF6">
    <property type="entry name" value="DIPEPTIDE TRANSPORT SYSTEM PERMEASE PROTEIN DPPB-RELATED"/>
    <property type="match status" value="1"/>
</dbReference>
<dbReference type="GO" id="GO:0005886">
    <property type="term" value="C:plasma membrane"/>
    <property type="evidence" value="ECO:0007669"/>
    <property type="project" value="UniProtKB-SubCell"/>
</dbReference>
<evidence type="ECO:0000256" key="1">
    <source>
        <dbReference type="ARBA" id="ARBA00004651"/>
    </source>
</evidence>
<feature type="transmembrane region" description="Helical" evidence="7">
    <location>
        <begin position="321"/>
        <end position="342"/>
    </location>
</feature>
<dbReference type="EMBL" id="CP002665">
    <property type="protein sequence ID" value="AEI11225.1"/>
    <property type="molecule type" value="Genomic_DNA"/>
</dbReference>
<feature type="domain" description="ABC transmembrane type-1" evidence="8">
    <location>
        <begin position="103"/>
        <end position="503"/>
    </location>
</feature>
<feature type="transmembrane region" description="Helical" evidence="7">
    <location>
        <begin position="136"/>
        <end position="155"/>
    </location>
</feature>
<dbReference type="Proteomes" id="UP000000485">
    <property type="component" value="Chromosome"/>
</dbReference>
<dbReference type="SUPFAM" id="SSF161098">
    <property type="entry name" value="MetI-like"/>
    <property type="match status" value="1"/>
</dbReference>
<dbReference type="AlphaFoldDB" id="F7ZYV7"/>
<feature type="transmembrane region" description="Helical" evidence="7">
    <location>
        <begin position="480"/>
        <end position="499"/>
    </location>
</feature>
<dbReference type="InterPro" id="IPR035906">
    <property type="entry name" value="MetI-like_sf"/>
</dbReference>
<dbReference type="InterPro" id="IPR000515">
    <property type="entry name" value="MetI-like"/>
</dbReference>
<keyword evidence="2 7" id="KW-0813">Transport</keyword>
<evidence type="ECO:0000259" key="8">
    <source>
        <dbReference type="PROSITE" id="PS50928"/>
    </source>
</evidence>
<dbReference type="Gene3D" id="1.10.3720.10">
    <property type="entry name" value="MetI-like"/>
    <property type="match status" value="1"/>
</dbReference>
<feature type="transmembrane region" description="Helical" evidence="7">
    <location>
        <begin position="9"/>
        <end position="29"/>
    </location>
</feature>
<evidence type="ECO:0000256" key="4">
    <source>
        <dbReference type="ARBA" id="ARBA00022692"/>
    </source>
</evidence>
<evidence type="ECO:0000256" key="3">
    <source>
        <dbReference type="ARBA" id="ARBA00022475"/>
    </source>
</evidence>
<protein>
    <submittedName>
        <fullName evidence="9">Binding-protein-dependent transport systems inner membrane component</fullName>
    </submittedName>
</protein>
<dbReference type="eggNOG" id="COG0601">
    <property type="taxonomic scope" value="Bacteria"/>
</dbReference>
<dbReference type="RefSeq" id="WP_013882748.1">
    <property type="nucleotide sequence ID" value="NC_015671.1"/>
</dbReference>
<dbReference type="Pfam" id="PF00528">
    <property type="entry name" value="BPD_transp_1"/>
    <property type="match status" value="1"/>
</dbReference>
<dbReference type="CDD" id="cd06261">
    <property type="entry name" value="TM_PBP2"/>
    <property type="match status" value="1"/>
</dbReference>